<keyword evidence="4" id="KW-0964">Secreted</keyword>
<evidence type="ECO:0000256" key="3">
    <source>
        <dbReference type="ARBA" id="ARBA00022471"/>
    </source>
</evidence>
<keyword evidence="8" id="KW-1185">Reference proteome</keyword>
<accession>A0A7J6WLV2</accession>
<gene>
    <name evidence="7" type="ORF">FRX31_012067</name>
</gene>
<evidence type="ECO:0000256" key="5">
    <source>
        <dbReference type="ARBA" id="ARBA00022729"/>
    </source>
</evidence>
<name>A0A7J6WLV2_THATH</name>
<dbReference type="AlphaFoldDB" id="A0A7J6WLV2"/>
<comment type="similarity">
    <text evidence="2">Belongs to the plant self-incompatibility (S1) protein family.</text>
</comment>
<dbReference type="Pfam" id="PF05938">
    <property type="entry name" value="Self-incomp_S1"/>
    <property type="match status" value="1"/>
</dbReference>
<dbReference type="InterPro" id="IPR010264">
    <property type="entry name" value="Self-incomp_S1"/>
</dbReference>
<evidence type="ECO:0000313" key="8">
    <source>
        <dbReference type="Proteomes" id="UP000554482"/>
    </source>
</evidence>
<dbReference type="GO" id="GO:0060320">
    <property type="term" value="P:rejection of self pollen"/>
    <property type="evidence" value="ECO:0007669"/>
    <property type="project" value="UniProtKB-KW"/>
</dbReference>
<feature type="compositionally biased region" description="Low complexity" evidence="6">
    <location>
        <begin position="113"/>
        <end position="126"/>
    </location>
</feature>
<protein>
    <submittedName>
        <fullName evidence="7">Uncharacterized protein</fullName>
    </submittedName>
</protein>
<dbReference type="Proteomes" id="UP000554482">
    <property type="component" value="Unassembled WGS sequence"/>
</dbReference>
<evidence type="ECO:0000256" key="1">
    <source>
        <dbReference type="ARBA" id="ARBA00004613"/>
    </source>
</evidence>
<dbReference type="EMBL" id="JABWDY010013354">
    <property type="protein sequence ID" value="KAF5198346.1"/>
    <property type="molecule type" value="Genomic_DNA"/>
</dbReference>
<keyword evidence="3" id="KW-0713">Self-incompatibility</keyword>
<evidence type="ECO:0000256" key="4">
    <source>
        <dbReference type="ARBA" id="ARBA00022525"/>
    </source>
</evidence>
<keyword evidence="5" id="KW-0732">Signal</keyword>
<sequence>MPAVQIPYLGHDFIHFKVNIWATTYFLCDLWYVDQQHTNHTLLDIFLYSYKLHANLCDHNNCYWIANEYGLLLKTAEFVQPDLVVPWDGRMPTELKKYNPKNKIPYEFIPKVGMPKAPKPGGLKPPGRGRGGRHG</sequence>
<comment type="caution">
    <text evidence="7">The sequence shown here is derived from an EMBL/GenBank/DDBJ whole genome shotgun (WGS) entry which is preliminary data.</text>
</comment>
<dbReference type="GO" id="GO:0005576">
    <property type="term" value="C:extracellular region"/>
    <property type="evidence" value="ECO:0007669"/>
    <property type="project" value="UniProtKB-SubCell"/>
</dbReference>
<organism evidence="7 8">
    <name type="scientific">Thalictrum thalictroides</name>
    <name type="common">Rue-anemone</name>
    <name type="synonym">Anemone thalictroides</name>
    <dbReference type="NCBI Taxonomy" id="46969"/>
    <lineage>
        <taxon>Eukaryota</taxon>
        <taxon>Viridiplantae</taxon>
        <taxon>Streptophyta</taxon>
        <taxon>Embryophyta</taxon>
        <taxon>Tracheophyta</taxon>
        <taxon>Spermatophyta</taxon>
        <taxon>Magnoliopsida</taxon>
        <taxon>Ranunculales</taxon>
        <taxon>Ranunculaceae</taxon>
        <taxon>Thalictroideae</taxon>
        <taxon>Thalictrum</taxon>
    </lineage>
</organism>
<reference evidence="7 8" key="1">
    <citation type="submission" date="2020-06" db="EMBL/GenBank/DDBJ databases">
        <title>Transcriptomic and genomic resources for Thalictrum thalictroides and T. hernandezii: Facilitating candidate gene discovery in an emerging model plant lineage.</title>
        <authorList>
            <person name="Arias T."/>
            <person name="Riano-Pachon D.M."/>
            <person name="Di Stilio V.S."/>
        </authorList>
    </citation>
    <scope>NUCLEOTIDE SEQUENCE [LARGE SCALE GENOMIC DNA]</scope>
    <source>
        <strain evidence="8">cv. WT478/WT964</strain>
        <tissue evidence="7">Leaves</tissue>
    </source>
</reference>
<proteinExistence type="inferred from homology"/>
<evidence type="ECO:0000256" key="6">
    <source>
        <dbReference type="SAM" id="MobiDB-lite"/>
    </source>
</evidence>
<evidence type="ECO:0000313" key="7">
    <source>
        <dbReference type="EMBL" id="KAF5198346.1"/>
    </source>
</evidence>
<comment type="subcellular location">
    <subcellularLocation>
        <location evidence="1">Secreted</location>
    </subcellularLocation>
</comment>
<feature type="region of interest" description="Disordered" evidence="6">
    <location>
        <begin position="113"/>
        <end position="135"/>
    </location>
</feature>
<evidence type="ECO:0000256" key="2">
    <source>
        <dbReference type="ARBA" id="ARBA00005581"/>
    </source>
</evidence>